<dbReference type="EMBL" id="CP013729">
    <property type="protein sequence ID" value="ALV06207.1"/>
    <property type="molecule type" value="Genomic_DNA"/>
</dbReference>
<feature type="compositionally biased region" description="Low complexity" evidence="1">
    <location>
        <begin position="206"/>
        <end position="218"/>
    </location>
</feature>
<feature type="domain" description="Flagellar hook-length control protein-like C-terminal" evidence="2">
    <location>
        <begin position="378"/>
        <end position="454"/>
    </location>
</feature>
<feature type="region of interest" description="Disordered" evidence="1">
    <location>
        <begin position="1"/>
        <end position="292"/>
    </location>
</feature>
<protein>
    <recommendedName>
        <fullName evidence="2">Flagellar hook-length control protein-like C-terminal domain-containing protein</fullName>
    </recommendedName>
</protein>
<evidence type="ECO:0000256" key="1">
    <source>
        <dbReference type="SAM" id="MobiDB-lite"/>
    </source>
</evidence>
<dbReference type="InterPro" id="IPR038610">
    <property type="entry name" value="FliK-like_C_sf"/>
</dbReference>
<dbReference type="Proteomes" id="UP000060699">
    <property type="component" value="Chromosome"/>
</dbReference>
<feature type="region of interest" description="Disordered" evidence="1">
    <location>
        <begin position="445"/>
        <end position="503"/>
    </location>
</feature>
<feature type="compositionally biased region" description="Low complexity" evidence="1">
    <location>
        <begin position="336"/>
        <end position="351"/>
    </location>
</feature>
<organism evidence="3 4">
    <name type="scientific">Roseateles depolymerans</name>
    <dbReference type="NCBI Taxonomy" id="76731"/>
    <lineage>
        <taxon>Bacteria</taxon>
        <taxon>Pseudomonadati</taxon>
        <taxon>Pseudomonadota</taxon>
        <taxon>Betaproteobacteria</taxon>
        <taxon>Burkholderiales</taxon>
        <taxon>Sphaerotilaceae</taxon>
        <taxon>Roseateles</taxon>
    </lineage>
</organism>
<name>A0A0U3LDM9_9BURK</name>
<accession>A0A0U3LDM9</accession>
<evidence type="ECO:0000313" key="3">
    <source>
        <dbReference type="EMBL" id="ALV06207.1"/>
    </source>
</evidence>
<feature type="compositionally biased region" description="Low complexity" evidence="1">
    <location>
        <begin position="126"/>
        <end position="170"/>
    </location>
</feature>
<dbReference type="Gene3D" id="3.30.750.140">
    <property type="match status" value="1"/>
</dbReference>
<dbReference type="InterPro" id="IPR021136">
    <property type="entry name" value="Flagellar_hook_control-like_C"/>
</dbReference>
<sequence>MSQIPLHHSGSTASSALTGLGGPSAGTRKDSGRAQPLPSTNAPAAAPSFSQLLNQSAQHLQTRAPQAQPFAANAAPSATQTQSAAPQTAAAQRSAQNRPANGAGNGNGARNANGTSSTAQEENKLNARNALNRNAANKQADAPKAPAPSAQAQAQAQAQARADASDASAKGTGAKNSATDASTKSDASTSADKTDKAASEDDAGAADKTATTDPTAAAQQMLAMLRGDAPAETRPQAKGEALTEGAGDDQAPLTGHAKGGHAAGGASARDALQQELQQDLQRAGLSADGKGHAGEAVDGLQALAGGAKEIALGDKAAAGGPGQSFEALLAAAQQADGTGAAGGPEAPRAADVPSVPLSQPLDSPDFAPELSASVSLLIQDGVHEAQLQLNPADMGPVAIQIQLDGQQAQVNFHAAQADTREVLMRSMPELAAALQNQGITLSGGGVFAQTQSGNGQGGRDADGDGRGDGRRGGTRGGAGDDGLTSVARSERRTAPRGLVDLYA</sequence>
<feature type="compositionally biased region" description="Polar residues" evidence="1">
    <location>
        <begin position="1"/>
        <end position="17"/>
    </location>
</feature>
<dbReference type="STRING" id="76731.RD2015_1725"/>
<dbReference type="CDD" id="cd17470">
    <property type="entry name" value="T3SS_Flik_C"/>
    <property type="match status" value="1"/>
</dbReference>
<dbReference type="RefSeq" id="WP_058934531.1">
    <property type="nucleotide sequence ID" value="NZ_CP013729.1"/>
</dbReference>
<feature type="compositionally biased region" description="Low complexity" evidence="1">
    <location>
        <begin position="264"/>
        <end position="283"/>
    </location>
</feature>
<dbReference type="Pfam" id="PF02120">
    <property type="entry name" value="Flg_hook"/>
    <property type="match status" value="1"/>
</dbReference>
<proteinExistence type="predicted"/>
<dbReference type="PANTHER" id="PTHR37533">
    <property type="entry name" value="FLAGELLAR HOOK-LENGTH CONTROL PROTEIN"/>
    <property type="match status" value="1"/>
</dbReference>
<reference evidence="3 4" key="1">
    <citation type="submission" date="2015-12" db="EMBL/GenBank/DDBJ databases">
        <title>Complete genome of Roseateles depolymerans KCTC 42856.</title>
        <authorList>
            <person name="Kim K.M."/>
        </authorList>
    </citation>
    <scope>NUCLEOTIDE SEQUENCE [LARGE SCALE GENOMIC DNA]</scope>
    <source>
        <strain evidence="3 4">KCTC 42856</strain>
    </source>
</reference>
<feature type="compositionally biased region" description="Low complexity" evidence="1">
    <location>
        <begin position="177"/>
        <end position="191"/>
    </location>
</feature>
<dbReference type="AlphaFoldDB" id="A0A0U3LDM9"/>
<dbReference type="InterPro" id="IPR052563">
    <property type="entry name" value="FliK"/>
</dbReference>
<evidence type="ECO:0000259" key="2">
    <source>
        <dbReference type="Pfam" id="PF02120"/>
    </source>
</evidence>
<feature type="compositionally biased region" description="Low complexity" evidence="1">
    <location>
        <begin position="64"/>
        <end position="114"/>
    </location>
</feature>
<keyword evidence="4" id="KW-1185">Reference proteome</keyword>
<gene>
    <name evidence="3" type="ORF">RD2015_1725</name>
</gene>
<feature type="compositionally biased region" description="Polar residues" evidence="1">
    <location>
        <begin position="37"/>
        <end position="63"/>
    </location>
</feature>
<evidence type="ECO:0000313" key="4">
    <source>
        <dbReference type="Proteomes" id="UP000060699"/>
    </source>
</evidence>
<feature type="compositionally biased region" description="Basic and acidic residues" evidence="1">
    <location>
        <begin position="459"/>
        <end position="471"/>
    </location>
</feature>
<dbReference type="PANTHER" id="PTHR37533:SF2">
    <property type="entry name" value="FLAGELLAR HOOK-LENGTH CONTROL PROTEIN"/>
    <property type="match status" value="1"/>
</dbReference>
<dbReference type="KEGG" id="rdp:RD2015_1725"/>
<dbReference type="OrthoDB" id="9157214at2"/>
<feature type="region of interest" description="Disordered" evidence="1">
    <location>
        <begin position="336"/>
        <end position="366"/>
    </location>
</feature>